<protein>
    <recommendedName>
        <fullName evidence="1">WxL domain-containing protein</fullName>
    </recommendedName>
</protein>
<gene>
    <name evidence="2" type="ORF">BCR26_11370</name>
</gene>
<proteinExistence type="predicted"/>
<name>A0A1E5KYC8_9ENTE</name>
<accession>A0A1E5KYC8</accession>
<dbReference type="Pfam" id="PF13731">
    <property type="entry name" value="WxL"/>
    <property type="match status" value="1"/>
</dbReference>
<feature type="domain" description="WxL" evidence="1">
    <location>
        <begin position="16"/>
        <end position="255"/>
    </location>
</feature>
<organism evidence="2 3">
    <name type="scientific">Enterococcus rivorum</name>
    <dbReference type="NCBI Taxonomy" id="762845"/>
    <lineage>
        <taxon>Bacteria</taxon>
        <taxon>Bacillati</taxon>
        <taxon>Bacillota</taxon>
        <taxon>Bacilli</taxon>
        <taxon>Lactobacillales</taxon>
        <taxon>Enterococcaceae</taxon>
        <taxon>Enterococcus</taxon>
    </lineage>
</organism>
<sequence>MLTFFGSFNVEVNANDLGSTGTVTVEKSPKTAIVDPEHPQEELIPENSHSTEGALRIDSVSDWNFGKVSLNPKEGDLLYYLNSQRFLNSDAVRGSHVQITDNREAAGSWTLQVKQNSQFKNSSIPKKEEQELNGATFSLDKIWVNSIGERELPTVTRDTIAFQNFDQTYNIAHLEKEKGQNGTWLIVFGASATNEDHQENTLKPELDLEGNAVVDEEDGKPIYRNEAISIRIPKKTKIHPVTYETTFTWILGDLP</sequence>
<evidence type="ECO:0000259" key="1">
    <source>
        <dbReference type="Pfam" id="PF13731"/>
    </source>
</evidence>
<dbReference type="STRING" id="762845.BCR26_11370"/>
<comment type="caution">
    <text evidence="2">The sequence shown here is derived from an EMBL/GenBank/DDBJ whole genome shotgun (WGS) entry which is preliminary data.</text>
</comment>
<evidence type="ECO:0000313" key="2">
    <source>
        <dbReference type="EMBL" id="OEH82867.1"/>
    </source>
</evidence>
<evidence type="ECO:0000313" key="3">
    <source>
        <dbReference type="Proteomes" id="UP000095256"/>
    </source>
</evidence>
<dbReference type="Proteomes" id="UP000095256">
    <property type="component" value="Unassembled WGS sequence"/>
</dbReference>
<dbReference type="InterPro" id="IPR027994">
    <property type="entry name" value="WxL_dom"/>
</dbReference>
<dbReference type="AlphaFoldDB" id="A0A1E5KYC8"/>
<reference evidence="2 3" key="1">
    <citation type="submission" date="2016-09" db="EMBL/GenBank/DDBJ databases">
        <authorList>
            <person name="Capua I."/>
            <person name="De Benedictis P."/>
            <person name="Joannis T."/>
            <person name="Lombin L.H."/>
            <person name="Cattoli G."/>
        </authorList>
    </citation>
    <scope>NUCLEOTIDE SEQUENCE [LARGE SCALE GENOMIC DNA]</scope>
    <source>
        <strain evidence="2 3">LMG 25899</strain>
    </source>
</reference>
<keyword evidence="3" id="KW-1185">Reference proteome</keyword>
<dbReference type="EMBL" id="MIEK01000014">
    <property type="protein sequence ID" value="OEH82867.1"/>
    <property type="molecule type" value="Genomic_DNA"/>
</dbReference>